<evidence type="ECO:0000256" key="6">
    <source>
        <dbReference type="ARBA" id="ARBA00023136"/>
    </source>
</evidence>
<feature type="compositionally biased region" description="Low complexity" evidence="7">
    <location>
        <begin position="20"/>
        <end position="45"/>
    </location>
</feature>
<organism evidence="9 10">
    <name type="scientific">Raphidocelis subcapitata</name>
    <dbReference type="NCBI Taxonomy" id="307507"/>
    <lineage>
        <taxon>Eukaryota</taxon>
        <taxon>Viridiplantae</taxon>
        <taxon>Chlorophyta</taxon>
        <taxon>core chlorophytes</taxon>
        <taxon>Chlorophyceae</taxon>
        <taxon>CS clade</taxon>
        <taxon>Sphaeropleales</taxon>
        <taxon>Selenastraceae</taxon>
        <taxon>Raphidocelis</taxon>
    </lineage>
</organism>
<name>A0A2V0NXI4_9CHLO</name>
<feature type="transmembrane region" description="Helical" evidence="8">
    <location>
        <begin position="386"/>
        <end position="405"/>
    </location>
</feature>
<comment type="caution">
    <text evidence="9">The sequence shown here is derived from an EMBL/GenBank/DDBJ whole genome shotgun (WGS) entry which is preliminary data.</text>
</comment>
<dbReference type="PANTHER" id="PTHR42826">
    <property type="entry name" value="DICARBOXYLATE TRANSPORTER 2.1, CHLOROPLASTIC"/>
    <property type="match status" value="1"/>
</dbReference>
<evidence type="ECO:0000256" key="1">
    <source>
        <dbReference type="ARBA" id="ARBA00004478"/>
    </source>
</evidence>
<dbReference type="STRING" id="307507.A0A2V0NXI4"/>
<keyword evidence="4" id="KW-0934">Plastid</keyword>
<evidence type="ECO:0000256" key="5">
    <source>
        <dbReference type="ARBA" id="ARBA00022989"/>
    </source>
</evidence>
<evidence type="ECO:0000256" key="2">
    <source>
        <dbReference type="ARBA" id="ARBA00007349"/>
    </source>
</evidence>
<dbReference type="OrthoDB" id="540226at2759"/>
<sequence length="597" mass="62099">MRTPDVAVDIDQEGSAFGQGPARSPGPGSPAEAAARGTAASASAHAPHHRARHPAPAPPGSADGGTPRPEGRGFAADSLVNKDVDAEATVLPSTPPGRGKRAGGLLRLGPTVRERLLLRGLPGAKIPESLLCIAVGLLLYFAVPRPAALTQQAWALSSIFVATVLGLILEPLPIAPVALAGLVVCLWTNTLTYPQAFAALGNDTIWLILGAFFFAKGVESTGLGARIADLAILALGHSSLGLAYALALAELALALCMPSTTARAAGVFVPVITSLAKSFDSHPHSPTSRRLGQFLFLSQAQVSSATSAAFYLGGAQTPVALTLAAAQGVQIANPFDTYFKGAVLPALLLVVTIPAVVYWIAPPEVKATPWARDEARRRLAARGRPGWREGVVGATLLGAVALWCASSRFPFPLANASVALLGVVVLLATGAVGWDELSSHRPAWDLLVWLSVLFSMCGALTQFGVIKWLSDAVSRPLLQTGISRTGLFWLLNLLYCALHYGIASQTAHVTALFPPFLGVMLEAGIDGRLAALSLAYVTNLIGGLTHYASAQAAAYYAAGYYSIPQNWGLGFVIGFPSIAVFLGVGMGWWRAVGLGSP</sequence>
<feature type="transmembrane region" description="Helical" evidence="8">
    <location>
        <begin position="149"/>
        <end position="169"/>
    </location>
</feature>
<reference evidence="9 10" key="1">
    <citation type="journal article" date="2018" name="Sci. Rep.">
        <title>Raphidocelis subcapitata (=Pseudokirchneriella subcapitata) provides an insight into genome evolution and environmental adaptations in the Sphaeropleales.</title>
        <authorList>
            <person name="Suzuki S."/>
            <person name="Yamaguchi H."/>
            <person name="Nakajima N."/>
            <person name="Kawachi M."/>
        </authorList>
    </citation>
    <scope>NUCLEOTIDE SEQUENCE [LARGE SCALE GENOMIC DNA]</scope>
    <source>
        <strain evidence="9 10">NIES-35</strain>
    </source>
</reference>
<feature type="transmembrane region" description="Helical" evidence="8">
    <location>
        <begin position="196"/>
        <end position="215"/>
    </location>
</feature>
<keyword evidence="3 8" id="KW-0812">Transmembrane</keyword>
<evidence type="ECO:0000313" key="10">
    <source>
        <dbReference type="Proteomes" id="UP000247498"/>
    </source>
</evidence>
<protein>
    <submittedName>
        <fullName evidence="9">2-oxoglutarate malate translocator</fullName>
    </submittedName>
</protein>
<gene>
    <name evidence="9" type="ORF">Rsub_05543</name>
</gene>
<dbReference type="NCBIfam" id="TIGR00785">
    <property type="entry name" value="dass"/>
    <property type="match status" value="1"/>
</dbReference>
<keyword evidence="6 8" id="KW-0472">Membrane</keyword>
<proteinExistence type="inferred from homology"/>
<evidence type="ECO:0000256" key="3">
    <source>
        <dbReference type="ARBA" id="ARBA00022692"/>
    </source>
</evidence>
<comment type="subcellular location">
    <subcellularLocation>
        <location evidence="1">Plastid</location>
        <location evidence="1">Chloroplast inner membrane</location>
        <topology evidence="1">Multi-pass membrane protein</topology>
    </subcellularLocation>
</comment>
<feature type="transmembrane region" description="Helical" evidence="8">
    <location>
        <begin position="227"/>
        <end position="246"/>
    </location>
</feature>
<evidence type="ECO:0000256" key="4">
    <source>
        <dbReference type="ARBA" id="ARBA00022780"/>
    </source>
</evidence>
<dbReference type="InterPro" id="IPR001898">
    <property type="entry name" value="SLC13A/DASS"/>
</dbReference>
<evidence type="ECO:0000256" key="7">
    <source>
        <dbReference type="SAM" id="MobiDB-lite"/>
    </source>
</evidence>
<evidence type="ECO:0000256" key="8">
    <source>
        <dbReference type="SAM" id="Phobius"/>
    </source>
</evidence>
<dbReference type="GO" id="GO:0015140">
    <property type="term" value="F:malate transmembrane transporter activity"/>
    <property type="evidence" value="ECO:0007669"/>
    <property type="project" value="UniProtKB-ARBA"/>
</dbReference>
<feature type="transmembrane region" description="Helical" evidence="8">
    <location>
        <begin position="123"/>
        <end position="143"/>
    </location>
</feature>
<keyword evidence="4" id="KW-1001">Plastid inner membrane</keyword>
<dbReference type="EMBL" id="BDRX01000031">
    <property type="protein sequence ID" value="GBF92341.1"/>
    <property type="molecule type" value="Genomic_DNA"/>
</dbReference>
<feature type="transmembrane region" description="Helical" evidence="8">
    <location>
        <begin position="446"/>
        <end position="469"/>
    </location>
</feature>
<accession>A0A2V0NXI4</accession>
<dbReference type="AlphaFoldDB" id="A0A2V0NXI4"/>
<feature type="transmembrane region" description="Helical" evidence="8">
    <location>
        <begin position="489"/>
        <end position="517"/>
    </location>
</feature>
<feature type="transmembrane region" description="Helical" evidence="8">
    <location>
        <begin position="411"/>
        <end position="434"/>
    </location>
</feature>
<dbReference type="Pfam" id="PF00939">
    <property type="entry name" value="Na_sulph_symp"/>
    <property type="match status" value="1"/>
</dbReference>
<feature type="transmembrane region" description="Helical" evidence="8">
    <location>
        <begin position="567"/>
        <end position="589"/>
    </location>
</feature>
<dbReference type="InParanoid" id="A0A2V0NXI4"/>
<dbReference type="Proteomes" id="UP000247498">
    <property type="component" value="Unassembled WGS sequence"/>
</dbReference>
<dbReference type="GO" id="GO:0009706">
    <property type="term" value="C:chloroplast inner membrane"/>
    <property type="evidence" value="ECO:0007669"/>
    <property type="project" value="UniProtKB-SubCell"/>
</dbReference>
<keyword evidence="10" id="KW-1185">Reference proteome</keyword>
<feature type="transmembrane region" description="Helical" evidence="8">
    <location>
        <begin position="342"/>
        <end position="361"/>
    </location>
</feature>
<evidence type="ECO:0000313" key="9">
    <source>
        <dbReference type="EMBL" id="GBF92341.1"/>
    </source>
</evidence>
<feature type="transmembrane region" description="Helical" evidence="8">
    <location>
        <begin position="529"/>
        <end position="547"/>
    </location>
</feature>
<comment type="similarity">
    <text evidence="2">Belongs to the SLC13A/DASS transporter (TC 2.A.47) family. DIT1 subfamily.</text>
</comment>
<dbReference type="InterPro" id="IPR030676">
    <property type="entry name" value="CitT-rel"/>
</dbReference>
<feature type="region of interest" description="Disordered" evidence="7">
    <location>
        <begin position="1"/>
        <end position="75"/>
    </location>
</feature>
<keyword evidence="5 8" id="KW-1133">Transmembrane helix</keyword>